<keyword evidence="2" id="KW-1185">Reference proteome</keyword>
<dbReference type="AlphaFoldDB" id="A0A2N0AQ85"/>
<dbReference type="Proteomes" id="UP000232145">
    <property type="component" value="Unassembled WGS sequence"/>
</dbReference>
<reference evidence="1 2" key="1">
    <citation type="submission" date="2017-07" db="EMBL/GenBank/DDBJ databases">
        <title>Leptospira spp. isolated from tropical soils.</title>
        <authorList>
            <person name="Thibeaux R."/>
            <person name="Iraola G."/>
            <person name="Ferres I."/>
            <person name="Bierque E."/>
            <person name="Girault D."/>
            <person name="Soupe-Gilbert M.-E."/>
            <person name="Picardeau M."/>
            <person name="Goarant C."/>
        </authorList>
    </citation>
    <scope>NUCLEOTIDE SEQUENCE [LARGE SCALE GENOMIC DNA]</scope>
    <source>
        <strain evidence="1 2">FH2-B-A1</strain>
    </source>
</reference>
<evidence type="ECO:0000313" key="1">
    <source>
        <dbReference type="EMBL" id="PJZ86420.1"/>
    </source>
</evidence>
<evidence type="ECO:0000313" key="2">
    <source>
        <dbReference type="Proteomes" id="UP000232145"/>
    </source>
</evidence>
<gene>
    <name evidence="1" type="ORF">CH364_09740</name>
</gene>
<protein>
    <submittedName>
        <fullName evidence="1">Uncharacterized protein</fullName>
    </submittedName>
</protein>
<accession>A0A2N0AQ85</accession>
<sequence length="62" mass="7030">MEKNKMRIGESLVGDREFGKKDCANIVSPPDFGWGTRPATQWFTLTTSGQNLPLRFDISKKK</sequence>
<comment type="caution">
    <text evidence="1">The sequence shown here is derived from an EMBL/GenBank/DDBJ whole genome shotgun (WGS) entry which is preliminary data.</text>
</comment>
<dbReference type="EMBL" id="NPDX01000001">
    <property type="protein sequence ID" value="PJZ86420.1"/>
    <property type="molecule type" value="Genomic_DNA"/>
</dbReference>
<proteinExistence type="predicted"/>
<organism evidence="1 2">
    <name type="scientific">Leptospira harrisiae</name>
    <dbReference type="NCBI Taxonomy" id="2023189"/>
    <lineage>
        <taxon>Bacteria</taxon>
        <taxon>Pseudomonadati</taxon>
        <taxon>Spirochaetota</taxon>
        <taxon>Spirochaetia</taxon>
        <taxon>Leptospirales</taxon>
        <taxon>Leptospiraceae</taxon>
        <taxon>Leptospira</taxon>
    </lineage>
</organism>
<name>A0A2N0AQ85_9LEPT</name>